<dbReference type="InterPro" id="IPR002686">
    <property type="entry name" value="Transposase_17"/>
</dbReference>
<proteinExistence type="predicted"/>
<dbReference type="GO" id="GO:0006313">
    <property type="term" value="P:DNA transposition"/>
    <property type="evidence" value="ECO:0007669"/>
    <property type="project" value="InterPro"/>
</dbReference>
<name>A0A7Z9E2E7_9CYAN</name>
<evidence type="ECO:0000313" key="2">
    <source>
        <dbReference type="EMBL" id="VXD23863.1"/>
    </source>
</evidence>
<evidence type="ECO:0000259" key="1">
    <source>
        <dbReference type="SMART" id="SM01321"/>
    </source>
</evidence>
<dbReference type="Proteomes" id="UP000184550">
    <property type="component" value="Unassembled WGS sequence"/>
</dbReference>
<dbReference type="SUPFAM" id="SSF143422">
    <property type="entry name" value="Transposase IS200-like"/>
    <property type="match status" value="1"/>
</dbReference>
<dbReference type="GO" id="GO:0004803">
    <property type="term" value="F:transposase activity"/>
    <property type="evidence" value="ECO:0007669"/>
    <property type="project" value="InterPro"/>
</dbReference>
<evidence type="ECO:0000313" key="3">
    <source>
        <dbReference type="Proteomes" id="UP000184550"/>
    </source>
</evidence>
<accession>A0A7Z9E2E7</accession>
<sequence length="139" mass="15582">MAFWRTYYHLVWATENRQPLITADRESELYGYMIGKADYLGCIVHAIGGVEDHIHLVVSIPPKLSVSEFVKTIKGSSAYHLNHTPSTSGLGFSWQHGYGVLTLGGKQLEDAKAYVNNQKEHHSYGTTILGLEPDYQDKD</sequence>
<dbReference type="SMART" id="SM01321">
    <property type="entry name" value="Y1_Tnp"/>
    <property type="match status" value="1"/>
</dbReference>
<dbReference type="Pfam" id="PF01797">
    <property type="entry name" value="Y1_Tnp"/>
    <property type="match status" value="1"/>
</dbReference>
<protein>
    <submittedName>
        <fullName evidence="2">Transposase</fullName>
    </submittedName>
</protein>
<dbReference type="InterPro" id="IPR036515">
    <property type="entry name" value="Transposase_17_sf"/>
</dbReference>
<dbReference type="OrthoDB" id="9798161at2"/>
<comment type="caution">
    <text evidence="2">The sequence shown here is derived from an EMBL/GenBank/DDBJ whole genome shotgun (WGS) entry which is preliminary data.</text>
</comment>
<dbReference type="PANTHER" id="PTHR33360:SF2">
    <property type="entry name" value="TRANSPOSASE FOR INSERTION SEQUENCE ELEMENT IS200"/>
    <property type="match status" value="1"/>
</dbReference>
<dbReference type="RefSeq" id="WP_083625709.1">
    <property type="nucleotide sequence ID" value="NZ_LR734880.1"/>
</dbReference>
<keyword evidence="3" id="KW-1185">Reference proteome</keyword>
<dbReference type="EMBL" id="CZCU02000156">
    <property type="protein sequence ID" value="VXD23863.1"/>
    <property type="molecule type" value="Genomic_DNA"/>
</dbReference>
<gene>
    <name evidence="2" type="ORF">PL8927_790038</name>
</gene>
<dbReference type="GO" id="GO:0003677">
    <property type="term" value="F:DNA binding"/>
    <property type="evidence" value="ECO:0007669"/>
    <property type="project" value="InterPro"/>
</dbReference>
<dbReference type="AlphaFoldDB" id="A0A7Z9E2E7"/>
<feature type="domain" description="Transposase IS200-like" evidence="1">
    <location>
        <begin position="3"/>
        <end position="118"/>
    </location>
</feature>
<organism evidence="2 3">
    <name type="scientific">Planktothrix serta PCC 8927</name>
    <dbReference type="NCBI Taxonomy" id="671068"/>
    <lineage>
        <taxon>Bacteria</taxon>
        <taxon>Bacillati</taxon>
        <taxon>Cyanobacteriota</taxon>
        <taxon>Cyanophyceae</taxon>
        <taxon>Oscillatoriophycideae</taxon>
        <taxon>Oscillatoriales</taxon>
        <taxon>Microcoleaceae</taxon>
        <taxon>Planktothrix</taxon>
    </lineage>
</organism>
<dbReference type="Gene3D" id="3.30.70.1290">
    <property type="entry name" value="Transposase IS200-like"/>
    <property type="match status" value="1"/>
</dbReference>
<reference evidence="2" key="1">
    <citation type="submission" date="2019-10" db="EMBL/GenBank/DDBJ databases">
        <authorList>
            <consortium name="Genoscope - CEA"/>
            <person name="William W."/>
        </authorList>
    </citation>
    <scope>NUCLEOTIDE SEQUENCE [LARGE SCALE GENOMIC DNA]</scope>
    <source>
        <strain evidence="2">BBR_PRJEB10992</strain>
    </source>
</reference>
<dbReference type="NCBIfam" id="NF033573">
    <property type="entry name" value="transpos_IS200"/>
    <property type="match status" value="1"/>
</dbReference>
<dbReference type="PANTHER" id="PTHR33360">
    <property type="entry name" value="TRANSPOSASE FOR INSERTION SEQUENCE ELEMENT IS200"/>
    <property type="match status" value="1"/>
</dbReference>